<organism evidence="1 2">
    <name type="scientific">Solanum commersonii</name>
    <name type="common">Commerson's wild potato</name>
    <name type="synonym">Commerson's nightshade</name>
    <dbReference type="NCBI Taxonomy" id="4109"/>
    <lineage>
        <taxon>Eukaryota</taxon>
        <taxon>Viridiplantae</taxon>
        <taxon>Streptophyta</taxon>
        <taxon>Embryophyta</taxon>
        <taxon>Tracheophyta</taxon>
        <taxon>Spermatophyta</taxon>
        <taxon>Magnoliopsida</taxon>
        <taxon>eudicotyledons</taxon>
        <taxon>Gunneridae</taxon>
        <taxon>Pentapetalae</taxon>
        <taxon>asterids</taxon>
        <taxon>lamiids</taxon>
        <taxon>Solanales</taxon>
        <taxon>Solanaceae</taxon>
        <taxon>Solanoideae</taxon>
        <taxon>Solaneae</taxon>
        <taxon>Solanum</taxon>
    </lineage>
</organism>
<protein>
    <submittedName>
        <fullName evidence="1">Uncharacterized protein</fullName>
    </submittedName>
</protein>
<keyword evidence="2" id="KW-1185">Reference proteome</keyword>
<comment type="caution">
    <text evidence="1">The sequence shown here is derived from an EMBL/GenBank/DDBJ whole genome shotgun (WGS) entry which is preliminary data.</text>
</comment>
<dbReference type="EMBL" id="JACXVP010000004">
    <property type="protein sequence ID" value="KAG5610557.1"/>
    <property type="molecule type" value="Genomic_DNA"/>
</dbReference>
<proteinExistence type="predicted"/>
<sequence>MRMRGTISEENMRKMLTIALMEKMENKALVVAPMMMWEHVRGLTLTPRVKMVPMMMLKHVTLPTPRMKVRSGIILYYIRSTRSMPLRLVKIHILILVLILILVEVVCVAALAQIKVIRGEGESVQL</sequence>
<evidence type="ECO:0000313" key="2">
    <source>
        <dbReference type="Proteomes" id="UP000824120"/>
    </source>
</evidence>
<dbReference type="Proteomes" id="UP000824120">
    <property type="component" value="Chromosome 4"/>
</dbReference>
<dbReference type="OrthoDB" id="1328363at2759"/>
<dbReference type="AlphaFoldDB" id="A0A9J5ZDN9"/>
<reference evidence="1 2" key="1">
    <citation type="submission" date="2020-09" db="EMBL/GenBank/DDBJ databases">
        <title>De no assembly of potato wild relative species, Solanum commersonii.</title>
        <authorList>
            <person name="Cho K."/>
        </authorList>
    </citation>
    <scope>NUCLEOTIDE SEQUENCE [LARGE SCALE GENOMIC DNA]</scope>
    <source>
        <strain evidence="1">LZ3.2</strain>
        <tissue evidence="1">Leaf</tissue>
    </source>
</reference>
<accession>A0A9J5ZDN9</accession>
<gene>
    <name evidence="1" type="ORF">H5410_021838</name>
</gene>
<evidence type="ECO:0000313" key="1">
    <source>
        <dbReference type="EMBL" id="KAG5610557.1"/>
    </source>
</evidence>
<name>A0A9J5ZDN9_SOLCO</name>